<accession>A0A1V8SWL7</accession>
<sequence>MESTSTYTHLPLTLDPATKALTSTDPSLEASLTDLNKLHRLFISLDTSPQVPPPPMPVNPKRSVQITKLRESGNASYKKGAYPEASQLYTLAIRMASDRPAWEASGLVREELSALYGNRAQAAMAQQLWPEASVDAEVSVEMKRVGNVKGWFRRGVSLKEMGRWEEAGEWVRQGLEFEKAGPEKANLAELEGLAKEIEGRKGKS</sequence>
<proteinExistence type="predicted"/>
<comment type="caution">
    <text evidence="1">The sequence shown here is derived from an EMBL/GenBank/DDBJ whole genome shotgun (WGS) entry which is preliminary data.</text>
</comment>
<dbReference type="GO" id="GO:0006457">
    <property type="term" value="P:protein folding"/>
    <property type="evidence" value="ECO:0007669"/>
    <property type="project" value="TreeGrafter"/>
</dbReference>
<keyword evidence="2" id="KW-1185">Reference proteome</keyword>
<dbReference type="STRING" id="1507870.A0A1V8SWL7"/>
<evidence type="ECO:0000313" key="1">
    <source>
        <dbReference type="EMBL" id="OQO03431.1"/>
    </source>
</evidence>
<dbReference type="AlphaFoldDB" id="A0A1V8SWL7"/>
<dbReference type="PANTHER" id="PTHR46035">
    <property type="entry name" value="TETRATRICOPEPTIDE REPEAT PROTEIN 4"/>
    <property type="match status" value="1"/>
</dbReference>
<evidence type="ECO:0000313" key="2">
    <source>
        <dbReference type="Proteomes" id="UP000192596"/>
    </source>
</evidence>
<gene>
    <name evidence="1" type="ORF">B0A48_10094</name>
</gene>
<evidence type="ECO:0008006" key="3">
    <source>
        <dbReference type="Google" id="ProtNLM"/>
    </source>
</evidence>
<dbReference type="GO" id="GO:0005829">
    <property type="term" value="C:cytosol"/>
    <property type="evidence" value="ECO:0007669"/>
    <property type="project" value="TreeGrafter"/>
</dbReference>
<dbReference type="InParanoid" id="A0A1V8SWL7"/>
<dbReference type="Proteomes" id="UP000192596">
    <property type="component" value="Unassembled WGS sequence"/>
</dbReference>
<dbReference type="GO" id="GO:0005634">
    <property type="term" value="C:nucleus"/>
    <property type="evidence" value="ECO:0007669"/>
    <property type="project" value="TreeGrafter"/>
</dbReference>
<reference evidence="2" key="1">
    <citation type="submission" date="2017-03" db="EMBL/GenBank/DDBJ databases">
        <title>Genomes of endolithic fungi from Antarctica.</title>
        <authorList>
            <person name="Coleine C."/>
            <person name="Masonjones S."/>
            <person name="Stajich J.E."/>
        </authorList>
    </citation>
    <scope>NUCLEOTIDE SEQUENCE [LARGE SCALE GENOMIC DNA]</scope>
    <source>
        <strain evidence="2">CCFEE 5527</strain>
    </source>
</reference>
<dbReference type="InterPro" id="IPR011990">
    <property type="entry name" value="TPR-like_helical_dom_sf"/>
</dbReference>
<dbReference type="Gene3D" id="1.25.40.10">
    <property type="entry name" value="Tetratricopeptide repeat domain"/>
    <property type="match status" value="1"/>
</dbReference>
<dbReference type="PANTHER" id="PTHR46035:SF3">
    <property type="entry name" value="TRANSLOCATION PROTEIN SEC72"/>
    <property type="match status" value="1"/>
</dbReference>
<dbReference type="GO" id="GO:0030544">
    <property type="term" value="F:Hsp70 protein binding"/>
    <property type="evidence" value="ECO:0007669"/>
    <property type="project" value="TreeGrafter"/>
</dbReference>
<organism evidence="1 2">
    <name type="scientific">Cryoendolithus antarcticus</name>
    <dbReference type="NCBI Taxonomy" id="1507870"/>
    <lineage>
        <taxon>Eukaryota</taxon>
        <taxon>Fungi</taxon>
        <taxon>Dikarya</taxon>
        <taxon>Ascomycota</taxon>
        <taxon>Pezizomycotina</taxon>
        <taxon>Dothideomycetes</taxon>
        <taxon>Dothideomycetidae</taxon>
        <taxon>Cladosporiales</taxon>
        <taxon>Cladosporiaceae</taxon>
        <taxon>Cryoendolithus</taxon>
    </lineage>
</organism>
<dbReference type="GO" id="GO:0051879">
    <property type="term" value="F:Hsp90 protein binding"/>
    <property type="evidence" value="ECO:0007669"/>
    <property type="project" value="TreeGrafter"/>
</dbReference>
<dbReference type="SUPFAM" id="SSF48452">
    <property type="entry name" value="TPR-like"/>
    <property type="match status" value="1"/>
</dbReference>
<protein>
    <recommendedName>
        <fullName evidence="3">Translocation protein sec72</fullName>
    </recommendedName>
</protein>
<dbReference type="EMBL" id="NAJO01000024">
    <property type="protein sequence ID" value="OQO03431.1"/>
    <property type="molecule type" value="Genomic_DNA"/>
</dbReference>
<dbReference type="OrthoDB" id="433738at2759"/>
<name>A0A1V8SWL7_9PEZI</name>